<feature type="transmembrane region" description="Helical" evidence="5">
    <location>
        <begin position="478"/>
        <end position="496"/>
    </location>
</feature>
<feature type="transmembrane region" description="Helical" evidence="5">
    <location>
        <begin position="133"/>
        <end position="154"/>
    </location>
</feature>
<evidence type="ECO:0000259" key="6">
    <source>
        <dbReference type="Pfam" id="PF13515"/>
    </source>
</evidence>
<reference evidence="7 8" key="1">
    <citation type="submission" date="2015-09" db="EMBL/GenBank/DDBJ databases">
        <authorList>
            <consortium name="Pathogen Informatics"/>
        </authorList>
    </citation>
    <scope>NUCLEOTIDE SEQUENCE [LARGE SCALE GENOMIC DNA]</scope>
    <source>
        <strain evidence="7 8">2789STDY5608850</strain>
    </source>
</reference>
<organism evidence="7 8">
    <name type="scientific">Hungatella hathewayi</name>
    <dbReference type="NCBI Taxonomy" id="154046"/>
    <lineage>
        <taxon>Bacteria</taxon>
        <taxon>Bacillati</taxon>
        <taxon>Bacillota</taxon>
        <taxon>Clostridia</taxon>
        <taxon>Lachnospirales</taxon>
        <taxon>Lachnospiraceae</taxon>
        <taxon>Hungatella</taxon>
    </lineage>
</organism>
<feature type="domain" description="Integral membrane bound transporter" evidence="6">
    <location>
        <begin position="373"/>
        <end position="491"/>
    </location>
</feature>
<sequence length="665" mass="75711">MKNKTKSVLAAFRSKFAAALPIILFFLFLFYSTILLFGISYSILVSVVTILFKVNYRKYLTVRQLIVLVGTQFLMALLSFFASLNVALCILLNLTVPFLLVFLQTSQFNPLGYFANAMCFVFLQLRPVGWDGLAMQMGALAYGLAVLTIILFLCSLQNRKNDHFAAAKKGLLLLAAALRAQIEQMSPSAEQTDPSGSLASGQMDTIFPILQELYGEAYKSRGLTYVVSPQGKIQYMFALLFQRAVYFLTNPYQAATLSDQTCHDLLERLAQYMEAAGNGGFERKELVNTGNKLLAEAEERDEIPCIFVQNFLRLFLLILENIRQTGEKQSPHCWRLPSYRRPLRKLFGQIKADAFETRFALRLSVVLTVGFTYSMVSQANHGYWLVLNAFLLLRPMYEESATRIKTRFIGTLAGCLILQFLLPLFHGTGWHFVLATVMATGLYMETAGTWQQALFSTCFALTLTTLALPQMLAAELRILYVVAAMVLVLLVNRFVFPTHQKGQYRYNLYQLFHTHHVYLRLLESSLTAPLDYGVICDVQIHYHLIHDQIIQYLKKAGNEDSAFIKKLLWISWHMISEAEQMLFLINNRKASAVNSAQMEDYLAFTACILSEIQEMLHMKADRNRTVSPEIIYKRTMEGEPRLSVLMEQYSKQLSEMYRCVCSHNG</sequence>
<feature type="transmembrane region" description="Helical" evidence="5">
    <location>
        <begin position="59"/>
        <end position="78"/>
    </location>
</feature>
<dbReference type="GO" id="GO:0016020">
    <property type="term" value="C:membrane"/>
    <property type="evidence" value="ECO:0007669"/>
    <property type="project" value="UniProtKB-SubCell"/>
</dbReference>
<keyword evidence="4 5" id="KW-0472">Membrane</keyword>
<evidence type="ECO:0000256" key="4">
    <source>
        <dbReference type="ARBA" id="ARBA00023136"/>
    </source>
</evidence>
<name>A0A174N6P2_9FIRM</name>
<dbReference type="EMBL" id="CYZE01000030">
    <property type="protein sequence ID" value="CUP42020.1"/>
    <property type="molecule type" value="Genomic_DNA"/>
</dbReference>
<dbReference type="RefSeq" id="WP_055660634.1">
    <property type="nucleotide sequence ID" value="NZ_CABIXC010000030.1"/>
</dbReference>
<evidence type="ECO:0000313" key="7">
    <source>
        <dbReference type="EMBL" id="CUP42020.1"/>
    </source>
</evidence>
<comment type="subcellular location">
    <subcellularLocation>
        <location evidence="1">Membrane</location>
        <topology evidence="1">Multi-pass membrane protein</topology>
    </subcellularLocation>
</comment>
<keyword evidence="2 5" id="KW-0812">Transmembrane</keyword>
<gene>
    <name evidence="7" type="primary">yccS</name>
    <name evidence="7" type="ORF">ERS852407_05892</name>
</gene>
<dbReference type="Proteomes" id="UP000095651">
    <property type="component" value="Unassembled WGS sequence"/>
</dbReference>
<dbReference type="Pfam" id="PF13515">
    <property type="entry name" value="FUSC_2"/>
    <property type="match status" value="1"/>
</dbReference>
<evidence type="ECO:0000256" key="2">
    <source>
        <dbReference type="ARBA" id="ARBA00022692"/>
    </source>
</evidence>
<proteinExistence type="predicted"/>
<feature type="transmembrane region" description="Helical" evidence="5">
    <location>
        <begin position="84"/>
        <end position="103"/>
    </location>
</feature>
<evidence type="ECO:0000256" key="3">
    <source>
        <dbReference type="ARBA" id="ARBA00022989"/>
    </source>
</evidence>
<evidence type="ECO:0000256" key="1">
    <source>
        <dbReference type="ARBA" id="ARBA00004141"/>
    </source>
</evidence>
<accession>A0A174N6P2</accession>
<evidence type="ECO:0000313" key="8">
    <source>
        <dbReference type="Proteomes" id="UP000095651"/>
    </source>
</evidence>
<keyword evidence="3 5" id="KW-1133">Transmembrane helix</keyword>
<dbReference type="AlphaFoldDB" id="A0A174N6P2"/>
<dbReference type="InterPro" id="IPR049453">
    <property type="entry name" value="Memb_transporter_dom"/>
</dbReference>
<evidence type="ECO:0000256" key="5">
    <source>
        <dbReference type="SAM" id="Phobius"/>
    </source>
</evidence>
<protein>
    <submittedName>
        <fullName evidence="7">Membrane protein</fullName>
    </submittedName>
</protein>